<dbReference type="RefSeq" id="WP_244052972.1">
    <property type="nucleotide sequence ID" value="NZ_BQNJ01000002.1"/>
</dbReference>
<dbReference type="Pfam" id="PF19085">
    <property type="entry name" value="Choline_bind_2"/>
    <property type="match status" value="1"/>
</dbReference>
<dbReference type="EMBL" id="BQNJ01000002">
    <property type="protein sequence ID" value="GKH02818.1"/>
    <property type="molecule type" value="Genomic_DNA"/>
</dbReference>
<evidence type="ECO:0000256" key="3">
    <source>
        <dbReference type="SAM" id="SignalP"/>
    </source>
</evidence>
<feature type="repeat" description="Cell wall-binding" evidence="2">
    <location>
        <begin position="44"/>
        <end position="63"/>
    </location>
</feature>
<dbReference type="InterPro" id="IPR018337">
    <property type="entry name" value="Cell_wall/Cho-bd_repeat"/>
</dbReference>
<accession>A0AA37JP92</accession>
<dbReference type="SUPFAM" id="SSF69360">
    <property type="entry name" value="Cell wall binding repeat"/>
    <property type="match status" value="1"/>
</dbReference>
<dbReference type="AlphaFoldDB" id="A0AA37JP92"/>
<keyword evidence="3" id="KW-0732">Signal</keyword>
<protein>
    <submittedName>
        <fullName evidence="4">Uncharacterized protein</fullName>
    </submittedName>
</protein>
<proteinExistence type="predicted"/>
<evidence type="ECO:0000313" key="5">
    <source>
        <dbReference type="Proteomes" id="UP001055091"/>
    </source>
</evidence>
<name>A0AA37JP92_9FIRM</name>
<dbReference type="Proteomes" id="UP001055091">
    <property type="component" value="Unassembled WGS sequence"/>
</dbReference>
<evidence type="ECO:0000313" key="4">
    <source>
        <dbReference type="EMBL" id="GKH02818.1"/>
    </source>
</evidence>
<reference evidence="4" key="1">
    <citation type="submission" date="2022-01" db="EMBL/GenBank/DDBJ databases">
        <title>Novel bile acid biosynthetic pathways are enriched in the microbiome of centenarians.</title>
        <authorList>
            <person name="Sato Y."/>
            <person name="Atarashi K."/>
            <person name="Plichta R.D."/>
            <person name="Arai Y."/>
            <person name="Sasajima S."/>
            <person name="Kearney M.S."/>
            <person name="Suda W."/>
            <person name="Takeshita K."/>
            <person name="Sasaki T."/>
            <person name="Okamoto S."/>
            <person name="Skelly N.A."/>
            <person name="Okamura Y."/>
            <person name="Vlamakis H."/>
            <person name="Li Y."/>
            <person name="Tanoue T."/>
            <person name="Takei H."/>
            <person name="Nittono H."/>
            <person name="Narushima S."/>
            <person name="Irie J."/>
            <person name="Itoh H."/>
            <person name="Moriya K."/>
            <person name="Sugiura Y."/>
            <person name="Suematsu M."/>
            <person name="Moritoki N."/>
            <person name="Shibata S."/>
            <person name="Littman R.D."/>
            <person name="Fischbach A.M."/>
            <person name="Uwamino Y."/>
            <person name="Inoue T."/>
            <person name="Honda A."/>
            <person name="Hattori M."/>
            <person name="Murai T."/>
            <person name="Xavier J.R."/>
            <person name="Hirose N."/>
            <person name="Honda K."/>
        </authorList>
    </citation>
    <scope>NUCLEOTIDE SEQUENCE</scope>
    <source>
        <strain evidence="4">CE91-St55</strain>
    </source>
</reference>
<sequence length="261" mass="28874">MKKTKLLLTTLTMSIMLSSTALAGTWTSPSADQWKYQNDDGSFATGWINDGGKSFYLDENGIMLANTITPDGYRVGADGAWDGKEENDGSFFFQSGSGDKVISGLNVTAHSYLKITNNGDSNFSMWAHYGDKEYDRDLLVNTIGNYSGNAYLRPNREYTLEIKSSGSWSVKAYPIEKTSTDTFSGSGDYVTPMFIPSSNAFSISGNGKGNFSVWGYYGDKEYDRDLLVNEIGAYSGTIMFKHKNYSFFVIKCDGNWSIIPQ</sequence>
<keyword evidence="1" id="KW-0677">Repeat</keyword>
<comment type="caution">
    <text evidence="4">The sequence shown here is derived from an EMBL/GenBank/DDBJ whole genome shotgun (WGS) entry which is preliminary data.</text>
</comment>
<feature type="chain" id="PRO_5041225678" evidence="3">
    <location>
        <begin position="24"/>
        <end position="261"/>
    </location>
</feature>
<feature type="signal peptide" evidence="3">
    <location>
        <begin position="1"/>
        <end position="23"/>
    </location>
</feature>
<gene>
    <name evidence="4" type="ORF">CE91St55_47990</name>
</gene>
<dbReference type="Gene3D" id="2.10.270.10">
    <property type="entry name" value="Cholin Binding"/>
    <property type="match status" value="1"/>
</dbReference>
<evidence type="ECO:0000256" key="1">
    <source>
        <dbReference type="ARBA" id="ARBA00022737"/>
    </source>
</evidence>
<evidence type="ECO:0000256" key="2">
    <source>
        <dbReference type="PROSITE-ProRule" id="PRU00591"/>
    </source>
</evidence>
<dbReference type="PROSITE" id="PS51170">
    <property type="entry name" value="CW"/>
    <property type="match status" value="1"/>
</dbReference>
<organism evidence="4 5">
    <name type="scientific">Hungatella hathewayi</name>
    <dbReference type="NCBI Taxonomy" id="154046"/>
    <lineage>
        <taxon>Bacteria</taxon>
        <taxon>Bacillati</taxon>
        <taxon>Bacillota</taxon>
        <taxon>Clostridia</taxon>
        <taxon>Lachnospirales</taxon>
        <taxon>Lachnospiraceae</taxon>
        <taxon>Hungatella</taxon>
    </lineage>
</organism>